<reference evidence="8 9" key="2">
    <citation type="submission" date="2015-03" db="EMBL/GenBank/DDBJ databases">
        <authorList>
            <consortium name="Pathogen Informatics"/>
        </authorList>
    </citation>
    <scope>NUCLEOTIDE SEQUENCE [LARGE SCALE GENOMIC DNA]</scope>
    <source>
        <strain evidence="4 12">Bir 172</strain>
        <strain evidence="5 13">Bir 185</strain>
        <strain evidence="3 10">C09601061</strain>
        <strain evidence="2 11">G09901357</strain>
        <strain evidence="6 9">M09401471</strain>
        <strain evidence="8">N09902308</strain>
    </source>
</reference>
<dbReference type="Proteomes" id="UP000044938">
    <property type="component" value="Unassembled WGS sequence"/>
</dbReference>
<evidence type="ECO:0000313" key="7">
    <source>
        <dbReference type="EMBL" id="COZ36118.1"/>
    </source>
</evidence>
<evidence type="ECO:0000313" key="11">
    <source>
        <dbReference type="Proteomes" id="UP000048289"/>
    </source>
</evidence>
<name>A0A655IKA8_MYCTX</name>
<evidence type="ECO:0000313" key="6">
    <source>
        <dbReference type="EMBL" id="COW06040.1"/>
    </source>
</evidence>
<dbReference type="EMBL" id="CNFT01001715">
    <property type="protein sequence ID" value="CKT55097.1"/>
    <property type="molecule type" value="Genomic_DNA"/>
</dbReference>
<evidence type="ECO:0000313" key="13">
    <source>
        <dbReference type="Proteomes" id="UP000050164"/>
    </source>
</evidence>
<sequence length="93" mass="10218">MSNWRKPSATATTGNMGTGDFRCQCRPDGPLSPQVTSITETSRPLYSRTPTVSRPKRRWWSIAGVHPAPSVVPGSADQSRTHVAKPEITVMPW</sequence>
<proteinExistence type="predicted"/>
<dbReference type="Proteomes" id="UP000046680">
    <property type="component" value="Unassembled WGS sequence"/>
</dbReference>
<gene>
    <name evidence="3" type="ORF">ERS007657_00973</name>
    <name evidence="2" type="ORF">ERS007681_03368</name>
    <name evidence="6" type="ORF">ERS007720_01561</name>
    <name evidence="7" type="ORF">ERS007739_03666</name>
    <name evidence="4" type="ORF">ERS027646_03123</name>
    <name evidence="5" type="ORF">ERS027659_04566</name>
</gene>
<dbReference type="EMBL" id="CSBK01001974">
    <property type="protein sequence ID" value="COZ36118.1"/>
    <property type="molecule type" value="Genomic_DNA"/>
</dbReference>
<dbReference type="Proteomes" id="UP000050164">
    <property type="component" value="Unassembled WGS sequence"/>
</dbReference>
<accession>A0A655IKA8</accession>
<protein>
    <submittedName>
        <fullName evidence="7">Uncharacterized protein</fullName>
    </submittedName>
</protein>
<dbReference type="Proteomes" id="UP000048948">
    <property type="component" value="Unassembled WGS sequence"/>
</dbReference>
<evidence type="ECO:0000313" key="10">
    <source>
        <dbReference type="Proteomes" id="UP000046680"/>
    </source>
</evidence>
<evidence type="ECO:0000313" key="9">
    <source>
        <dbReference type="Proteomes" id="UP000044938"/>
    </source>
</evidence>
<evidence type="ECO:0000313" key="2">
    <source>
        <dbReference type="EMBL" id="CFE43251.1"/>
    </source>
</evidence>
<reference evidence="7" key="1">
    <citation type="submission" date="2015-03" db="EMBL/GenBank/DDBJ databases">
        <authorList>
            <consortium name="Pathogen Informatics"/>
            <person name="Murphy D."/>
        </authorList>
    </citation>
    <scope>NUCLEOTIDE SEQUENCE</scope>
    <source>
        <strain evidence="7">N09902308</strain>
    </source>
</reference>
<feature type="compositionally biased region" description="Polar residues" evidence="1">
    <location>
        <begin position="33"/>
        <end position="50"/>
    </location>
</feature>
<dbReference type="Proteomes" id="UP000039021">
    <property type="component" value="Unassembled WGS sequence"/>
</dbReference>
<feature type="region of interest" description="Disordered" evidence="1">
    <location>
        <begin position="1"/>
        <end position="50"/>
    </location>
</feature>
<dbReference type="AlphaFoldDB" id="A0A655IKA8"/>
<evidence type="ECO:0000256" key="1">
    <source>
        <dbReference type="SAM" id="MobiDB-lite"/>
    </source>
</evidence>
<evidence type="ECO:0000313" key="4">
    <source>
        <dbReference type="EMBL" id="CKT18798.1"/>
    </source>
</evidence>
<organism evidence="7 8">
    <name type="scientific">Mycobacterium tuberculosis</name>
    <dbReference type="NCBI Taxonomy" id="1773"/>
    <lineage>
        <taxon>Bacteria</taxon>
        <taxon>Bacillati</taxon>
        <taxon>Actinomycetota</taxon>
        <taxon>Actinomycetes</taxon>
        <taxon>Mycobacteriales</taxon>
        <taxon>Mycobacteriaceae</taxon>
        <taxon>Mycobacterium</taxon>
        <taxon>Mycobacterium tuberculosis complex</taxon>
    </lineage>
</organism>
<evidence type="ECO:0000313" key="12">
    <source>
        <dbReference type="Proteomes" id="UP000048948"/>
    </source>
</evidence>
<feature type="region of interest" description="Disordered" evidence="1">
    <location>
        <begin position="67"/>
        <end position="93"/>
    </location>
</feature>
<evidence type="ECO:0000313" key="3">
    <source>
        <dbReference type="EMBL" id="CFR71164.1"/>
    </source>
</evidence>
<evidence type="ECO:0000313" key="8">
    <source>
        <dbReference type="Proteomes" id="UP000039021"/>
    </source>
</evidence>
<dbReference type="Proteomes" id="UP000048289">
    <property type="component" value="Unassembled WGS sequence"/>
</dbReference>
<feature type="compositionally biased region" description="Polar residues" evidence="1">
    <location>
        <begin position="1"/>
        <end position="15"/>
    </location>
</feature>
<dbReference type="EMBL" id="CFOE01000571">
    <property type="protein sequence ID" value="CFE43251.1"/>
    <property type="molecule type" value="Genomic_DNA"/>
</dbReference>
<dbReference type="EMBL" id="CGCX01000260">
    <property type="protein sequence ID" value="CFR71164.1"/>
    <property type="molecule type" value="Genomic_DNA"/>
</dbReference>
<evidence type="ECO:0000313" key="5">
    <source>
        <dbReference type="EMBL" id="CKT55097.1"/>
    </source>
</evidence>
<dbReference type="EMBL" id="CNGE01000679">
    <property type="protein sequence ID" value="CKT18798.1"/>
    <property type="molecule type" value="Genomic_DNA"/>
</dbReference>
<dbReference type="EMBL" id="CSAJ01000160">
    <property type="protein sequence ID" value="COW06040.1"/>
    <property type="molecule type" value="Genomic_DNA"/>
</dbReference>